<keyword evidence="3 6" id="KW-0812">Transmembrane</keyword>
<evidence type="ECO:0000256" key="5">
    <source>
        <dbReference type="ARBA" id="ARBA00023136"/>
    </source>
</evidence>
<reference evidence="7" key="2">
    <citation type="submission" date="2023-05" db="EMBL/GenBank/DDBJ databases">
        <authorList>
            <person name="Fouks B."/>
        </authorList>
    </citation>
    <scope>NUCLEOTIDE SEQUENCE</scope>
    <source>
        <strain evidence="7">Stay&amp;Tobe</strain>
        <tissue evidence="7">Testes</tissue>
    </source>
</reference>
<dbReference type="AlphaFoldDB" id="A0AAD8A479"/>
<dbReference type="Pfam" id="PF08395">
    <property type="entry name" value="7tm_7"/>
    <property type="match status" value="1"/>
</dbReference>
<keyword evidence="5 6" id="KW-0472">Membrane</keyword>
<reference evidence="7" key="1">
    <citation type="journal article" date="2023" name="IScience">
        <title>Live-bearing cockroach genome reveals convergent evolutionary mechanisms linked to viviparity in insects and beyond.</title>
        <authorList>
            <person name="Fouks B."/>
            <person name="Harrison M.C."/>
            <person name="Mikhailova A.A."/>
            <person name="Marchal E."/>
            <person name="English S."/>
            <person name="Carruthers M."/>
            <person name="Jennings E.C."/>
            <person name="Chiamaka E.L."/>
            <person name="Frigard R.A."/>
            <person name="Pippel M."/>
            <person name="Attardo G.M."/>
            <person name="Benoit J.B."/>
            <person name="Bornberg-Bauer E."/>
            <person name="Tobe S.S."/>
        </authorList>
    </citation>
    <scope>NUCLEOTIDE SEQUENCE</scope>
    <source>
        <strain evidence="7">Stay&amp;Tobe</strain>
    </source>
</reference>
<evidence type="ECO:0000256" key="6">
    <source>
        <dbReference type="SAM" id="Phobius"/>
    </source>
</evidence>
<organism evidence="7 8">
    <name type="scientific">Diploptera punctata</name>
    <name type="common">Pacific beetle cockroach</name>
    <dbReference type="NCBI Taxonomy" id="6984"/>
    <lineage>
        <taxon>Eukaryota</taxon>
        <taxon>Metazoa</taxon>
        <taxon>Ecdysozoa</taxon>
        <taxon>Arthropoda</taxon>
        <taxon>Hexapoda</taxon>
        <taxon>Insecta</taxon>
        <taxon>Pterygota</taxon>
        <taxon>Neoptera</taxon>
        <taxon>Polyneoptera</taxon>
        <taxon>Dictyoptera</taxon>
        <taxon>Blattodea</taxon>
        <taxon>Blaberoidea</taxon>
        <taxon>Blaberidae</taxon>
        <taxon>Diplopterinae</taxon>
        <taxon>Diploptera</taxon>
    </lineage>
</organism>
<comment type="caution">
    <text evidence="7">The sequence shown here is derived from an EMBL/GenBank/DDBJ whole genome shotgun (WGS) entry which is preliminary data.</text>
</comment>
<protein>
    <recommendedName>
        <fullName evidence="9">Gustatory receptor</fullName>
    </recommendedName>
</protein>
<dbReference type="EMBL" id="JASPKZ010003845">
    <property type="protein sequence ID" value="KAJ9592101.1"/>
    <property type="molecule type" value="Genomic_DNA"/>
</dbReference>
<feature type="transmembrane region" description="Helical" evidence="6">
    <location>
        <begin position="175"/>
        <end position="198"/>
    </location>
</feature>
<dbReference type="Proteomes" id="UP001233999">
    <property type="component" value="Unassembled WGS sequence"/>
</dbReference>
<keyword evidence="2" id="KW-1003">Cell membrane</keyword>
<feature type="transmembrane region" description="Helical" evidence="6">
    <location>
        <begin position="136"/>
        <end position="163"/>
    </location>
</feature>
<evidence type="ECO:0000256" key="4">
    <source>
        <dbReference type="ARBA" id="ARBA00022989"/>
    </source>
</evidence>
<dbReference type="InterPro" id="IPR013604">
    <property type="entry name" value="7TM_chemorcpt"/>
</dbReference>
<feature type="transmembrane region" description="Helical" evidence="6">
    <location>
        <begin position="12"/>
        <end position="35"/>
    </location>
</feature>
<sequence>MELKQSTLWKYIRIVICTMMGVFYMGVLVFETWYWTKHNSILYEILIRVCKLYKWIIIAIYCYSLKFIKTKLRKVSENLKNTFADRQKWKKHDENEINLKRISTIELFQMFKVNYILKLRHEYFLIHNLTQQINSLFGLIILTFIVYYSINFVNCLYMSYLFVKCVDNACNFYDFEVMFLTVFWTLNTSGILFVIMYYGQLIEDETNNLADILQELLLENNVAYQDFKQLKLFVNQLIYNKIQIYVVGFSLNVSSFCTLMATGCTYLFVLIQLK</sequence>
<keyword evidence="4 6" id="KW-1133">Transmembrane helix</keyword>
<evidence type="ECO:0000313" key="8">
    <source>
        <dbReference type="Proteomes" id="UP001233999"/>
    </source>
</evidence>
<evidence type="ECO:0000256" key="3">
    <source>
        <dbReference type="ARBA" id="ARBA00022692"/>
    </source>
</evidence>
<name>A0AAD8A479_DIPPU</name>
<comment type="subcellular location">
    <subcellularLocation>
        <location evidence="1">Cell membrane</location>
        <topology evidence="1">Multi-pass membrane protein</topology>
    </subcellularLocation>
</comment>
<accession>A0AAD8A479</accession>
<dbReference type="GO" id="GO:0050909">
    <property type="term" value="P:sensory perception of taste"/>
    <property type="evidence" value="ECO:0007669"/>
    <property type="project" value="InterPro"/>
</dbReference>
<feature type="transmembrane region" description="Helical" evidence="6">
    <location>
        <begin position="41"/>
        <end position="64"/>
    </location>
</feature>
<keyword evidence="8" id="KW-1185">Reference proteome</keyword>
<dbReference type="GO" id="GO:0005886">
    <property type="term" value="C:plasma membrane"/>
    <property type="evidence" value="ECO:0007669"/>
    <property type="project" value="UniProtKB-SubCell"/>
</dbReference>
<evidence type="ECO:0008006" key="9">
    <source>
        <dbReference type="Google" id="ProtNLM"/>
    </source>
</evidence>
<gene>
    <name evidence="7" type="ORF">L9F63_001329</name>
</gene>
<proteinExistence type="predicted"/>
<evidence type="ECO:0000313" key="7">
    <source>
        <dbReference type="EMBL" id="KAJ9592101.1"/>
    </source>
</evidence>
<feature type="transmembrane region" description="Helical" evidence="6">
    <location>
        <begin position="244"/>
        <end position="271"/>
    </location>
</feature>
<evidence type="ECO:0000256" key="1">
    <source>
        <dbReference type="ARBA" id="ARBA00004651"/>
    </source>
</evidence>
<evidence type="ECO:0000256" key="2">
    <source>
        <dbReference type="ARBA" id="ARBA00022475"/>
    </source>
</evidence>